<dbReference type="InterPro" id="IPR001810">
    <property type="entry name" value="F-box_dom"/>
</dbReference>
<dbReference type="OrthoDB" id="10513184at2759"/>
<reference evidence="2 3" key="1">
    <citation type="journal article" date="2011" name="Proc. Natl. Acad. Sci. U.S.A.">
        <title>Comparative genomics of xylose-fermenting fungi for enhanced biofuel production.</title>
        <authorList>
            <person name="Wohlbach D.J."/>
            <person name="Kuo A."/>
            <person name="Sato T.K."/>
            <person name="Potts K.M."/>
            <person name="Salamov A.A."/>
            <person name="LaButti K.M."/>
            <person name="Sun H."/>
            <person name="Clum A."/>
            <person name="Pangilinan J.L."/>
            <person name="Lindquist E.A."/>
            <person name="Lucas S."/>
            <person name="Lapidus A."/>
            <person name="Jin M."/>
            <person name="Gunawan C."/>
            <person name="Balan V."/>
            <person name="Dale B.E."/>
            <person name="Jeffries T.W."/>
            <person name="Zinkel R."/>
            <person name="Barry K.W."/>
            <person name="Grigoriev I.V."/>
            <person name="Gasch A.P."/>
        </authorList>
    </citation>
    <scope>NUCLEOTIDE SEQUENCE [LARGE SCALE GENOMIC DNA]</scope>
    <source>
        <strain evidence="3">NRRL Y-27907 / 11-Y1</strain>
    </source>
</reference>
<dbReference type="InterPro" id="IPR036047">
    <property type="entry name" value="F-box-like_dom_sf"/>
</dbReference>
<dbReference type="KEGG" id="spaa:SPAPADRAFT_52802"/>
<dbReference type="Proteomes" id="UP000000709">
    <property type="component" value="Unassembled WGS sequence"/>
</dbReference>
<dbReference type="GeneID" id="18871721"/>
<name>G3AVK2_SPAPN</name>
<dbReference type="EMBL" id="GL996506">
    <property type="protein sequence ID" value="EGW29951.1"/>
    <property type="molecule type" value="Genomic_DNA"/>
</dbReference>
<gene>
    <name evidence="2" type="ORF">SPAPADRAFT_52802</name>
</gene>
<dbReference type="AlphaFoldDB" id="G3AVK2"/>
<dbReference type="HOGENOM" id="CLU_630321_0_0_1"/>
<evidence type="ECO:0000313" key="3">
    <source>
        <dbReference type="Proteomes" id="UP000000709"/>
    </source>
</evidence>
<dbReference type="Pfam" id="PF12937">
    <property type="entry name" value="F-box-like"/>
    <property type="match status" value="1"/>
</dbReference>
<accession>G3AVK2</accession>
<organism evidence="3">
    <name type="scientific">Spathaspora passalidarum (strain NRRL Y-27907 / 11-Y1)</name>
    <dbReference type="NCBI Taxonomy" id="619300"/>
    <lineage>
        <taxon>Eukaryota</taxon>
        <taxon>Fungi</taxon>
        <taxon>Dikarya</taxon>
        <taxon>Ascomycota</taxon>
        <taxon>Saccharomycotina</taxon>
        <taxon>Pichiomycetes</taxon>
        <taxon>Debaryomycetaceae</taxon>
        <taxon>Spathaspora</taxon>
    </lineage>
</organism>
<keyword evidence="3" id="KW-1185">Reference proteome</keyword>
<protein>
    <recommendedName>
        <fullName evidence="1">F-box domain-containing protein</fullName>
    </recommendedName>
</protein>
<sequence length="436" mass="49661">MNAITTGQIFRGSGAVSPILQLPNEILTFIFGHLNQLDTVQVLCVSRQFYKLGVERLYNSIYINDGESKLLVSSRLHTGLYLKYAIINGFDLLKQLKSSDMKHLIKSITCEEYESNQYRTLVSWFPGTKIINEGCHLVASQNIVNPSHTPVLYLNRYNYIFFNTKFQECNFSIKQLTIDFKLPVSDILDIMPMFKGVEVLDLRNTTSANLSDFEDRGFRNIKLKGLYLHLAGGGFSNEASASRLSDLFNLSTITSFGLTNCYRGNQSSEMVWLLGKLSSLTRLYLDINVELLYDAVCQVRPHTLTSLFIQDRSDISSLEYVSMLFQIPMPIWEMIIQHGESLINLGFSSRFIYPNSNSIVDVFERVYLSDDECTSVINSELEAAEVLFNDGYFPRLNMVVINEHYFEISHGNESVTIALFDRSEGNHKLFAKTKSK</sequence>
<proteinExistence type="predicted"/>
<evidence type="ECO:0000313" key="2">
    <source>
        <dbReference type="EMBL" id="EGW29951.1"/>
    </source>
</evidence>
<dbReference type="InParanoid" id="G3AVK2"/>
<dbReference type="RefSeq" id="XP_007377717.1">
    <property type="nucleotide sequence ID" value="XM_007377655.1"/>
</dbReference>
<dbReference type="SUPFAM" id="SSF81383">
    <property type="entry name" value="F-box domain"/>
    <property type="match status" value="1"/>
</dbReference>
<feature type="domain" description="F-box" evidence="1">
    <location>
        <begin position="16"/>
        <end position="61"/>
    </location>
</feature>
<evidence type="ECO:0000259" key="1">
    <source>
        <dbReference type="PROSITE" id="PS50181"/>
    </source>
</evidence>
<dbReference type="PROSITE" id="PS50181">
    <property type="entry name" value="FBOX"/>
    <property type="match status" value="1"/>
</dbReference>